<dbReference type="Pfam" id="PF00650">
    <property type="entry name" value="CRAL_TRIO"/>
    <property type="match status" value="1"/>
</dbReference>
<dbReference type="PANTHER" id="PTHR23324">
    <property type="entry name" value="SEC14 RELATED PROTEIN"/>
    <property type="match status" value="1"/>
</dbReference>
<dbReference type="PANTHER" id="PTHR23324:SF83">
    <property type="entry name" value="SEC14-LIKE PROTEIN 2"/>
    <property type="match status" value="1"/>
</dbReference>
<reference evidence="3 4" key="1">
    <citation type="submission" date="2015-12" db="EMBL/GenBank/DDBJ databases">
        <title>The genome of Folsomia candida.</title>
        <authorList>
            <person name="Faddeeva A."/>
            <person name="Derks M.F."/>
            <person name="Anvar Y."/>
            <person name="Smit S."/>
            <person name="Van Straalen N."/>
            <person name="Roelofs D."/>
        </authorList>
    </citation>
    <scope>NUCLEOTIDE SEQUENCE [LARGE SCALE GENOMIC DNA]</scope>
    <source>
        <strain evidence="3 4">VU population</strain>
        <tissue evidence="3">Whole body</tissue>
    </source>
</reference>
<evidence type="ECO:0000256" key="1">
    <source>
        <dbReference type="SAM" id="SignalP"/>
    </source>
</evidence>
<keyword evidence="1" id="KW-0732">Signal</keyword>
<protein>
    <submittedName>
        <fullName evidence="3">Protein real-time</fullName>
    </submittedName>
</protein>
<name>A0A226E3U0_FOLCA</name>
<evidence type="ECO:0000259" key="2">
    <source>
        <dbReference type="PROSITE" id="PS50191"/>
    </source>
</evidence>
<feature type="signal peptide" evidence="1">
    <location>
        <begin position="1"/>
        <end position="23"/>
    </location>
</feature>
<dbReference type="Gene3D" id="3.40.525.10">
    <property type="entry name" value="CRAL-TRIO lipid binding domain"/>
    <property type="match status" value="1"/>
</dbReference>
<proteinExistence type="predicted"/>
<evidence type="ECO:0000313" key="4">
    <source>
        <dbReference type="Proteomes" id="UP000198287"/>
    </source>
</evidence>
<dbReference type="PROSITE" id="PS50191">
    <property type="entry name" value="CRAL_TRIO"/>
    <property type="match status" value="1"/>
</dbReference>
<dbReference type="Proteomes" id="UP000198287">
    <property type="component" value="Unassembled WGS sequence"/>
</dbReference>
<dbReference type="AlphaFoldDB" id="A0A226E3U0"/>
<accession>A0A226E3U0</accession>
<comment type="caution">
    <text evidence="3">The sequence shown here is derived from an EMBL/GenBank/DDBJ whole genome shotgun (WGS) entry which is preliminary data.</text>
</comment>
<dbReference type="OrthoDB" id="75724at2759"/>
<gene>
    <name evidence="3" type="ORF">Fcan01_13533</name>
</gene>
<dbReference type="SUPFAM" id="SSF52087">
    <property type="entry name" value="CRAL/TRIO domain"/>
    <property type="match status" value="1"/>
</dbReference>
<dbReference type="SUPFAM" id="SSF46938">
    <property type="entry name" value="CRAL/TRIO N-terminal domain"/>
    <property type="match status" value="1"/>
</dbReference>
<dbReference type="InterPro" id="IPR001251">
    <property type="entry name" value="CRAL-TRIO_dom"/>
</dbReference>
<dbReference type="InterPro" id="IPR036865">
    <property type="entry name" value="CRAL-TRIO_dom_sf"/>
</dbReference>
<dbReference type="GO" id="GO:0005737">
    <property type="term" value="C:cytoplasm"/>
    <property type="evidence" value="ECO:0007669"/>
    <property type="project" value="TreeGrafter"/>
</dbReference>
<keyword evidence="4" id="KW-1185">Reference proteome</keyword>
<sequence length="206" mass="24120">MAKFSVKFFIALHCLTLIKVMQCISVEEDLTLTRSEKKALDELKLRVEKNLPNDYMKKEVYLINWIRASDGNVDQAVKMLKANLKWRKQNKMDNILREDFSYMEEEYPIDLSGVDYTGRPVLLVRVGDWDVRRSHVTGEHDENYRYSIRALELASQKVRDAQARGKLVTRFQVIFNMDGFSLVQHGCLQCTQRHKLCYLGHEKCVV</sequence>
<dbReference type="InterPro" id="IPR036273">
    <property type="entry name" value="CRAL/TRIO_N_dom_sf"/>
</dbReference>
<feature type="chain" id="PRO_5012827416" evidence="1">
    <location>
        <begin position="24"/>
        <end position="206"/>
    </location>
</feature>
<dbReference type="InterPro" id="IPR051064">
    <property type="entry name" value="SEC14/CRAL-TRIO_domain"/>
</dbReference>
<evidence type="ECO:0000313" key="3">
    <source>
        <dbReference type="EMBL" id="OXA51637.1"/>
    </source>
</evidence>
<dbReference type="EMBL" id="LNIX01000007">
    <property type="protein sequence ID" value="OXA51637.1"/>
    <property type="molecule type" value="Genomic_DNA"/>
</dbReference>
<feature type="domain" description="CRAL-TRIO" evidence="2">
    <location>
        <begin position="99"/>
        <end position="182"/>
    </location>
</feature>
<organism evidence="3 4">
    <name type="scientific">Folsomia candida</name>
    <name type="common">Springtail</name>
    <dbReference type="NCBI Taxonomy" id="158441"/>
    <lineage>
        <taxon>Eukaryota</taxon>
        <taxon>Metazoa</taxon>
        <taxon>Ecdysozoa</taxon>
        <taxon>Arthropoda</taxon>
        <taxon>Hexapoda</taxon>
        <taxon>Collembola</taxon>
        <taxon>Entomobryomorpha</taxon>
        <taxon>Isotomoidea</taxon>
        <taxon>Isotomidae</taxon>
        <taxon>Proisotominae</taxon>
        <taxon>Folsomia</taxon>
    </lineage>
</organism>